<protein>
    <recommendedName>
        <fullName evidence="1">Contractile injection system tube protein N-terminal domain-containing protein</fullName>
    </recommendedName>
</protein>
<proteinExistence type="predicted"/>
<evidence type="ECO:0000313" key="2">
    <source>
        <dbReference type="EMBL" id="GAB95339.1"/>
    </source>
</evidence>
<dbReference type="EMBL" id="BAHD01000018">
    <property type="protein sequence ID" value="GAB95339.1"/>
    <property type="molecule type" value="Genomic_DNA"/>
</dbReference>
<comment type="caution">
    <text evidence="2">The sequence shown here is derived from an EMBL/GenBank/DDBJ whole genome shotgun (WGS) entry which is preliminary data.</text>
</comment>
<dbReference type="eggNOG" id="COG1652">
    <property type="taxonomic scope" value="Bacteria"/>
</dbReference>
<reference evidence="2 3" key="1">
    <citation type="submission" date="2012-08" db="EMBL/GenBank/DDBJ databases">
        <title>Whole genome shotgun sequence of Kineosphaera limosa NBRC 100340.</title>
        <authorList>
            <person name="Yoshida I."/>
            <person name="Isaki S."/>
            <person name="Hosoyama A."/>
            <person name="Tsuchikane K."/>
            <person name="Katsumata H."/>
            <person name="Ando Y."/>
            <person name="Ohji S."/>
            <person name="Hamada M."/>
            <person name="Tamura T."/>
            <person name="Yamazoe A."/>
            <person name="Yamazaki S."/>
            <person name="Fujita N."/>
        </authorList>
    </citation>
    <scope>NUCLEOTIDE SEQUENCE [LARGE SCALE GENOMIC DNA]</scope>
    <source>
        <strain evidence="2 3">NBRC 100340</strain>
    </source>
</reference>
<organism evidence="2 3">
    <name type="scientific">Kineosphaera limosa NBRC 100340</name>
    <dbReference type="NCBI Taxonomy" id="1184609"/>
    <lineage>
        <taxon>Bacteria</taxon>
        <taxon>Bacillati</taxon>
        <taxon>Actinomycetota</taxon>
        <taxon>Actinomycetes</taxon>
        <taxon>Micrococcales</taxon>
        <taxon>Dermatophilaceae</taxon>
        <taxon>Kineosphaera</taxon>
    </lineage>
</organism>
<dbReference type="OrthoDB" id="9815939at2"/>
<dbReference type="AlphaFoldDB" id="K6X961"/>
<sequence>MGHATITEWDRDSGQAVAGGVDLAVDFDPGSLSLSYTPTGSADGSAPADDRLANKSAAQQTGQSSTLTVELTFDTSTAGTSVQEKTDHLVRLTLPDELKRRVVRFSWGTFLFFGTVSSLSQTLTFFSSEGVPLRAVVNLGFASVGPPNRDNAPSPSSRPNTPFGAGASIGAGFGVSAGVSMSAGIGISGGASASLGLGASAGAGVGTTPLAQSRSGESVASLTARAGGGDWKAVATANGIDNPRLLTAGTVINPRATITFEGA</sequence>
<dbReference type="Pfam" id="PF19266">
    <property type="entry name" value="CIS_tube"/>
    <property type="match status" value="1"/>
</dbReference>
<keyword evidence="3" id="KW-1185">Reference proteome</keyword>
<dbReference type="Proteomes" id="UP000008366">
    <property type="component" value="Unassembled WGS sequence"/>
</dbReference>
<name>K6X961_9MICO</name>
<accession>K6X961</accession>
<evidence type="ECO:0000259" key="1">
    <source>
        <dbReference type="Pfam" id="PF19266"/>
    </source>
</evidence>
<dbReference type="STRING" id="1184609.KILIM_018_00890"/>
<dbReference type="RefSeq" id="WP_006591871.1">
    <property type="nucleotide sequence ID" value="NZ_BAHD01000018.1"/>
</dbReference>
<dbReference type="InterPro" id="IPR045361">
    <property type="entry name" value="CIS_tube_prot_N"/>
</dbReference>
<evidence type="ECO:0000313" key="3">
    <source>
        <dbReference type="Proteomes" id="UP000008366"/>
    </source>
</evidence>
<feature type="domain" description="Contractile injection system tube protein N-terminal" evidence="1">
    <location>
        <begin position="5"/>
        <end position="144"/>
    </location>
</feature>
<gene>
    <name evidence="2" type="ORF">KILIM_018_00890</name>
</gene>